<feature type="region of interest" description="Disordered" evidence="1">
    <location>
        <begin position="118"/>
        <end position="143"/>
    </location>
</feature>
<evidence type="ECO:0000256" key="1">
    <source>
        <dbReference type="SAM" id="MobiDB-lite"/>
    </source>
</evidence>
<sequence length="158" mass="18378">MPWNALANRILTGSKRKKELEVENQSEYDQWVSELYSEIEVFVKRVSNLNLSEAEGRDQFYNFAGRLSDRLLELRERSESSAAPAEALIQLEELIEKINESSSKIHVSVSYIGEDPFEKAKRKKKRKEREREKTEKAREKRDAIADKIQQLTAAFEEG</sequence>
<feature type="compositionally biased region" description="Basic and acidic residues" evidence="1">
    <location>
        <begin position="129"/>
        <end position="143"/>
    </location>
</feature>
<name>A0A6C0UV33_HALVO</name>
<organism evidence="2 3">
    <name type="scientific">Haloferax volcanii</name>
    <name type="common">Halobacterium volcanii</name>
    <dbReference type="NCBI Taxonomy" id="2246"/>
    <lineage>
        <taxon>Archaea</taxon>
        <taxon>Methanobacteriati</taxon>
        <taxon>Methanobacteriota</taxon>
        <taxon>Stenosarchaea group</taxon>
        <taxon>Halobacteria</taxon>
        <taxon>Halobacteriales</taxon>
        <taxon>Haloferacaceae</taxon>
        <taxon>Haloferax</taxon>
    </lineage>
</organism>
<dbReference type="Proteomes" id="UP000465667">
    <property type="component" value="Chromosome"/>
</dbReference>
<dbReference type="AlphaFoldDB" id="A0A6C0UV33"/>
<reference evidence="2 3" key="1">
    <citation type="submission" date="2020-02" db="EMBL/GenBank/DDBJ databases">
        <title>Whole genome sequence of Haloferax alexandrinus pws1.</title>
        <authorList>
            <person name="Verma D.K."/>
            <person name="Gopal K."/>
            <person name="Prasad E.S."/>
        </authorList>
    </citation>
    <scope>NUCLEOTIDE SEQUENCE [LARGE SCALE GENOMIC DNA]</scope>
    <source>
        <strain evidence="3">wsp1</strain>
    </source>
</reference>
<gene>
    <name evidence="2" type="ORF">G3A49_13250</name>
</gene>
<evidence type="ECO:0000313" key="2">
    <source>
        <dbReference type="EMBL" id="QIB79050.1"/>
    </source>
</evidence>
<evidence type="ECO:0000313" key="3">
    <source>
        <dbReference type="Proteomes" id="UP000465667"/>
    </source>
</evidence>
<proteinExistence type="predicted"/>
<dbReference type="GeneID" id="44084393"/>
<dbReference type="RefSeq" id="WP_163489321.1">
    <property type="nucleotide sequence ID" value="NZ_CP048738.1"/>
</dbReference>
<protein>
    <submittedName>
        <fullName evidence="2">Uncharacterized protein</fullName>
    </submittedName>
</protein>
<accession>A0A6C0UV33</accession>
<dbReference type="EMBL" id="CP048738">
    <property type="protein sequence ID" value="QIB79050.1"/>
    <property type="molecule type" value="Genomic_DNA"/>
</dbReference>
<dbReference type="KEGG" id="hale:G3A49_13250"/>